<evidence type="ECO:0000256" key="4">
    <source>
        <dbReference type="ARBA" id="ARBA00022695"/>
    </source>
</evidence>
<dbReference type="Proteomes" id="UP000231408">
    <property type="component" value="Unassembled WGS sequence"/>
</dbReference>
<evidence type="ECO:0000256" key="1">
    <source>
        <dbReference type="ARBA" id="ARBA00006890"/>
    </source>
</evidence>
<evidence type="ECO:0000256" key="5">
    <source>
        <dbReference type="ARBA" id="ARBA00048128"/>
    </source>
</evidence>
<comment type="catalytic activity">
    <reaction evidence="5">
        <text>alpha-D-glucose 1-phosphate + UTP + H(+) = UDP-alpha-D-glucose + diphosphate</text>
        <dbReference type="Rhea" id="RHEA:19889"/>
        <dbReference type="ChEBI" id="CHEBI:15378"/>
        <dbReference type="ChEBI" id="CHEBI:33019"/>
        <dbReference type="ChEBI" id="CHEBI:46398"/>
        <dbReference type="ChEBI" id="CHEBI:58601"/>
        <dbReference type="ChEBI" id="CHEBI:58885"/>
        <dbReference type="EC" id="2.7.7.9"/>
    </reaction>
</comment>
<dbReference type="InterPro" id="IPR029044">
    <property type="entry name" value="Nucleotide-diphossugar_trans"/>
</dbReference>
<reference evidence="7 8" key="1">
    <citation type="submission" date="2017-09" db="EMBL/GenBank/DDBJ databases">
        <title>Depth-based differentiation of microbial function through sediment-hosted aquifers and enrichment of novel symbionts in the deep terrestrial subsurface.</title>
        <authorList>
            <person name="Probst A.J."/>
            <person name="Ladd B."/>
            <person name="Jarett J.K."/>
            <person name="Geller-Mcgrath D.E."/>
            <person name="Sieber C.M."/>
            <person name="Emerson J.B."/>
            <person name="Anantharaman K."/>
            <person name="Thomas B.C."/>
            <person name="Malmstrom R."/>
            <person name="Stieglmeier M."/>
            <person name="Klingl A."/>
            <person name="Woyke T."/>
            <person name="Ryan C.M."/>
            <person name="Banfield J.F."/>
        </authorList>
    </citation>
    <scope>NUCLEOTIDE SEQUENCE [LARGE SCALE GENOMIC DNA]</scope>
    <source>
        <strain evidence="7">CG23_combo_of_CG06-09_8_20_14_all_41_10</strain>
    </source>
</reference>
<dbReference type="GO" id="GO:0003983">
    <property type="term" value="F:UTP:glucose-1-phosphate uridylyltransferase activity"/>
    <property type="evidence" value="ECO:0007669"/>
    <property type="project" value="UniProtKB-EC"/>
</dbReference>
<dbReference type="Pfam" id="PF00483">
    <property type="entry name" value="NTP_transferase"/>
    <property type="match status" value="1"/>
</dbReference>
<keyword evidence="4 7" id="KW-0548">Nucleotidyltransferase</keyword>
<evidence type="ECO:0000313" key="7">
    <source>
        <dbReference type="EMBL" id="PIP34630.1"/>
    </source>
</evidence>
<name>A0A2G9ZPX1_9BACT</name>
<keyword evidence="3 7" id="KW-0808">Transferase</keyword>
<dbReference type="PANTHER" id="PTHR43197">
    <property type="entry name" value="UTP--GLUCOSE-1-PHOSPHATE URIDYLYLTRANSFERASE"/>
    <property type="match status" value="1"/>
</dbReference>
<dbReference type="CDD" id="cd02541">
    <property type="entry name" value="UGPase_prokaryotic"/>
    <property type="match status" value="1"/>
</dbReference>
<comment type="similarity">
    <text evidence="1">Belongs to the UDPGP type 2 family.</text>
</comment>
<gene>
    <name evidence="7" type="ORF">COX21_01865</name>
</gene>
<evidence type="ECO:0000256" key="2">
    <source>
        <dbReference type="ARBA" id="ARBA00012415"/>
    </source>
</evidence>
<dbReference type="PANTHER" id="PTHR43197:SF1">
    <property type="entry name" value="UTP--GLUCOSE-1-PHOSPHATE URIDYLYLTRANSFERASE"/>
    <property type="match status" value="1"/>
</dbReference>
<dbReference type="EC" id="2.7.7.9" evidence="2"/>
<protein>
    <recommendedName>
        <fullName evidence="2">UTP--glucose-1-phosphate uridylyltransferase</fullName>
        <ecNumber evidence="2">2.7.7.9</ecNumber>
    </recommendedName>
</protein>
<evidence type="ECO:0000313" key="8">
    <source>
        <dbReference type="Proteomes" id="UP000231408"/>
    </source>
</evidence>
<dbReference type="Gene3D" id="3.90.550.10">
    <property type="entry name" value="Spore Coat Polysaccharide Biosynthesis Protein SpsA, Chain A"/>
    <property type="match status" value="1"/>
</dbReference>
<evidence type="ECO:0000259" key="6">
    <source>
        <dbReference type="Pfam" id="PF00483"/>
    </source>
</evidence>
<dbReference type="AlphaFoldDB" id="A0A2G9ZPX1"/>
<proteinExistence type="inferred from homology"/>
<dbReference type="InterPro" id="IPR005771">
    <property type="entry name" value="GalU_uridylyltTrfase_bac/arc"/>
</dbReference>
<comment type="caution">
    <text evidence="7">The sequence shown here is derived from an EMBL/GenBank/DDBJ whole genome shotgun (WGS) entry which is preliminary data.</text>
</comment>
<evidence type="ECO:0000256" key="3">
    <source>
        <dbReference type="ARBA" id="ARBA00022679"/>
    </source>
</evidence>
<dbReference type="InterPro" id="IPR005835">
    <property type="entry name" value="NTP_transferase_dom"/>
</dbReference>
<sequence length="292" mass="32006">MPKINKAILPVAGFGTRFLPATKAQPKEMLPIVDKPAIQYLVEDAVKAGIEEVIFVTGRGKRAIEDHFDYSFELEKTLVEKNKIDLVKKIQEIDSLAKFSYVRQPIPLGDGHAINCAAHLVGDDESVLIMFGDTLYDAPISPAKQVIDVFEKYGYPVIGLAEVGPEEVSKFGVIEGIDIGDGVYEIKKFVEKPKQEEAPSNLVAVGIYVITPAVFKVLSGMKDGKSGEVRLADAFDLMLDAGQPLYGKKIEGNWLDTGNKFNFIKATLILGLKDPEIGGELKEYLKGFCAKI</sequence>
<dbReference type="GO" id="GO:0006011">
    <property type="term" value="P:UDP-alpha-D-glucose metabolic process"/>
    <property type="evidence" value="ECO:0007669"/>
    <property type="project" value="InterPro"/>
</dbReference>
<accession>A0A2G9ZPX1</accession>
<dbReference type="EMBL" id="PCSE01000057">
    <property type="protein sequence ID" value="PIP34630.1"/>
    <property type="molecule type" value="Genomic_DNA"/>
</dbReference>
<feature type="domain" description="Nucleotidyl transferase" evidence="6">
    <location>
        <begin position="6"/>
        <end position="267"/>
    </location>
</feature>
<organism evidence="7 8">
    <name type="scientific">Candidatus Falkowbacteria bacterium CG23_combo_of_CG06-09_8_20_14_all_41_10</name>
    <dbReference type="NCBI Taxonomy" id="1974571"/>
    <lineage>
        <taxon>Bacteria</taxon>
        <taxon>Candidatus Falkowiibacteriota</taxon>
    </lineage>
</organism>
<dbReference type="SUPFAM" id="SSF53448">
    <property type="entry name" value="Nucleotide-diphospho-sugar transferases"/>
    <property type="match status" value="1"/>
</dbReference>